<dbReference type="AlphaFoldDB" id="A0A2U1NFF9"/>
<evidence type="ECO:0000259" key="17">
    <source>
        <dbReference type="PROSITE" id="PS50011"/>
    </source>
</evidence>
<dbReference type="InterPro" id="IPR000719">
    <property type="entry name" value="Prot_kinase_dom"/>
</dbReference>
<keyword evidence="6" id="KW-0808">Transferase</keyword>
<protein>
    <submittedName>
        <fullName evidence="18">Protein kinase-like domain, Phloem protein 2-like protein</fullName>
    </submittedName>
</protein>
<feature type="domain" description="Protein kinase" evidence="17">
    <location>
        <begin position="359"/>
        <end position="636"/>
    </location>
</feature>
<dbReference type="PROSITE" id="PS00108">
    <property type="entry name" value="PROTEIN_KINASE_ST"/>
    <property type="match status" value="1"/>
</dbReference>
<dbReference type="PANTHER" id="PTHR27003">
    <property type="entry name" value="OS07G0166700 PROTEIN"/>
    <property type="match status" value="1"/>
</dbReference>
<evidence type="ECO:0000256" key="8">
    <source>
        <dbReference type="ARBA" id="ARBA00022729"/>
    </source>
</evidence>
<dbReference type="SMART" id="SM00220">
    <property type="entry name" value="S_TKc"/>
    <property type="match status" value="1"/>
</dbReference>
<keyword evidence="11 16" id="KW-0067">ATP-binding</keyword>
<dbReference type="OrthoDB" id="633211at2759"/>
<comment type="similarity">
    <text evidence="2">In the N-terminal section; belongs to the leguminous lectin family.</text>
</comment>
<dbReference type="EMBL" id="PKPP01002939">
    <property type="protein sequence ID" value="PWA72218.1"/>
    <property type="molecule type" value="Genomic_DNA"/>
</dbReference>
<proteinExistence type="inferred from homology"/>
<dbReference type="InterPro" id="IPR017441">
    <property type="entry name" value="Protein_kinase_ATP_BS"/>
</dbReference>
<dbReference type="Gene3D" id="3.30.200.20">
    <property type="entry name" value="Phosphorylase Kinase, domain 1"/>
    <property type="match status" value="2"/>
</dbReference>
<dbReference type="InterPro" id="IPR008271">
    <property type="entry name" value="Ser/Thr_kinase_AS"/>
</dbReference>
<accession>A0A2U1NFF9</accession>
<evidence type="ECO:0000256" key="11">
    <source>
        <dbReference type="ARBA" id="ARBA00022840"/>
    </source>
</evidence>
<dbReference type="InterPro" id="IPR001245">
    <property type="entry name" value="Ser-Thr/Tyr_kinase_cat_dom"/>
</dbReference>
<dbReference type="InterPro" id="IPR011009">
    <property type="entry name" value="Kinase-like_dom_sf"/>
</dbReference>
<feature type="binding site" evidence="16">
    <location>
        <position position="390"/>
    </location>
    <ligand>
        <name>ATP</name>
        <dbReference type="ChEBI" id="CHEBI:30616"/>
    </ligand>
</feature>
<keyword evidence="10 18" id="KW-0418">Kinase</keyword>
<evidence type="ECO:0000256" key="1">
    <source>
        <dbReference type="ARBA" id="ARBA00004251"/>
    </source>
</evidence>
<feature type="domain" description="Protein kinase" evidence="17">
    <location>
        <begin position="666"/>
        <end position="1078"/>
    </location>
</feature>
<keyword evidence="8" id="KW-0732">Signal</keyword>
<keyword evidence="12" id="KW-1133">Transmembrane helix</keyword>
<evidence type="ECO:0000256" key="5">
    <source>
        <dbReference type="ARBA" id="ARBA00022527"/>
    </source>
</evidence>
<dbReference type="PANTHER" id="PTHR27003:SF471">
    <property type="entry name" value="VASCULAR ENDOTHELIAL GROWTH FACTOR RECEPTOR 2 (VEGFR2)-RELATED"/>
    <property type="match status" value="1"/>
</dbReference>
<dbReference type="PROSITE" id="PS50011">
    <property type="entry name" value="PROTEIN_KINASE_DOM"/>
    <property type="match status" value="3"/>
</dbReference>
<dbReference type="GO" id="GO:0005524">
    <property type="term" value="F:ATP binding"/>
    <property type="evidence" value="ECO:0007669"/>
    <property type="project" value="UniProtKB-UniRule"/>
</dbReference>
<keyword evidence="7" id="KW-0812">Transmembrane</keyword>
<organism evidence="18 19">
    <name type="scientific">Artemisia annua</name>
    <name type="common">Sweet wormwood</name>
    <dbReference type="NCBI Taxonomy" id="35608"/>
    <lineage>
        <taxon>Eukaryota</taxon>
        <taxon>Viridiplantae</taxon>
        <taxon>Streptophyta</taxon>
        <taxon>Embryophyta</taxon>
        <taxon>Tracheophyta</taxon>
        <taxon>Spermatophyta</taxon>
        <taxon>Magnoliopsida</taxon>
        <taxon>eudicotyledons</taxon>
        <taxon>Gunneridae</taxon>
        <taxon>Pentapetalae</taxon>
        <taxon>asterids</taxon>
        <taxon>campanulids</taxon>
        <taxon>Asterales</taxon>
        <taxon>Asteraceae</taxon>
        <taxon>Asteroideae</taxon>
        <taxon>Anthemideae</taxon>
        <taxon>Artemisiinae</taxon>
        <taxon>Artemisia</taxon>
    </lineage>
</organism>
<comment type="similarity">
    <text evidence="3">In the C-terminal section; belongs to the protein kinase superfamily. Ser/Thr protein kinase family.</text>
</comment>
<sequence length="1078" mass="124913">MYTIPMRRVPVQGLEHLKISFSDVKSAATDKSRIRSVHTQRQAFAIIVYKAQLMIFDSKNYLEIEGKCKSELPKKMSSVIIKRYFDYPLFYDEMSALSWYKHPNIVSVHGICEEPVEKIIVYGDVTNGCLADYLGSARNIDNFTWVRRIRLCLDIAHGLDYIHHRRFGNKETSSQHIISSSNILLKENWEAMIGGFSEEDHSGPSTSRFKDRNYNFHKEFYGGDRKEKDIYCFGIVLFEILCWRFAHDPVYQRKNDKGLASFVRRCFKNGTRNEILDLKLREEAEETIFSKGIDKKSLDTFSNIAYQCLGDSHFQRPTLNHVIEELEKALYFQSIHDSQENTSKDNLKFSLDEIMLATQNFNQRIGKGGFGQVYKGEFTYTHGSEHIAAKRLDKKSDQGITELMTEFEILSDYKHENIVGLVGYCDEREEKIIVYEYACRGSLDSWLEDDALTWRKRLEICIDIANGLAFLHGTSETKQEVVIHRDIKSANVLLHGDWQAKIADFGLSLISPINHEMNYVIDNAKGTPGYCDPLYISTRFFTKESDIYSFGVLLFEMLCGRFVMDNKNSKAQNLVQLVKHHYKEGSLYELVFEATKKQMAPRSLTTFQNIAYQCIHEEREKRPTAKDVLIQLKKALEFQLGFHDAQEKREHLQISLDDIMLGTQDFSLENLLGNGRFRQVYKGEVRLADGHELIAARQFDKKSNQGDTELMTELEILLEYKHDNVIGLLGYCHEKGENILVYEYASRGSLDRLLKSDGLTWRKRLEICIDITRGLAFIHGTSGAKQEVMLCGRSVMENSGSRAHNLVHLVRHHFEEGILYEIVFEATKKQMVPASLTAFQNIAYQCIHEEREKRPTANDVLIQLKKALEFQEVMEIWKSKLPRDYERLIQTPDSPEIYYAMNNKYLYTWLHKGILHPDHKLFFSFGTNGGRVETISAIEFQFKSYYRPNKWRTLSKSRFGEVVQISDSSSMNIQISVKTQLLSPGVDYGVYLVYKFCRPIDESTIRTHTLAIKMGSEDFFPEFTTRRDNDGWMRIELYRFSNLKEEANFDAFLKGFSEDPFKNVAIYVEGVEFQPISN</sequence>
<keyword evidence="14" id="KW-0675">Receptor</keyword>
<evidence type="ECO:0000256" key="7">
    <source>
        <dbReference type="ARBA" id="ARBA00022692"/>
    </source>
</evidence>
<dbReference type="FunFam" id="1.10.510.10:FF:000240">
    <property type="entry name" value="Lectin-domain containing receptor kinase A4.3"/>
    <property type="match status" value="1"/>
</dbReference>
<comment type="caution">
    <text evidence="18">The sequence shown here is derived from an EMBL/GenBank/DDBJ whole genome shotgun (WGS) entry which is preliminary data.</text>
</comment>
<keyword evidence="15" id="KW-0325">Glycoprotein</keyword>
<dbReference type="Pfam" id="PF07714">
    <property type="entry name" value="PK_Tyr_Ser-Thr"/>
    <property type="match status" value="3"/>
</dbReference>
<dbReference type="STRING" id="35608.A0A2U1NFF9"/>
<reference evidence="18 19" key="1">
    <citation type="journal article" date="2018" name="Mol. Plant">
        <title>The genome of Artemisia annua provides insight into the evolution of Asteraceae family and artemisinin biosynthesis.</title>
        <authorList>
            <person name="Shen Q."/>
            <person name="Zhang L."/>
            <person name="Liao Z."/>
            <person name="Wang S."/>
            <person name="Yan T."/>
            <person name="Shi P."/>
            <person name="Liu M."/>
            <person name="Fu X."/>
            <person name="Pan Q."/>
            <person name="Wang Y."/>
            <person name="Lv Z."/>
            <person name="Lu X."/>
            <person name="Zhang F."/>
            <person name="Jiang W."/>
            <person name="Ma Y."/>
            <person name="Chen M."/>
            <person name="Hao X."/>
            <person name="Li L."/>
            <person name="Tang Y."/>
            <person name="Lv G."/>
            <person name="Zhou Y."/>
            <person name="Sun X."/>
            <person name="Brodelius P.E."/>
            <person name="Rose J.K.C."/>
            <person name="Tang K."/>
        </authorList>
    </citation>
    <scope>NUCLEOTIDE SEQUENCE [LARGE SCALE GENOMIC DNA]</scope>
    <source>
        <strain evidence="19">cv. Huhao1</strain>
        <tissue evidence="18">Leaf</tissue>
    </source>
</reference>
<evidence type="ECO:0000256" key="2">
    <source>
        <dbReference type="ARBA" id="ARBA00008536"/>
    </source>
</evidence>
<gene>
    <name evidence="18" type="ORF">CTI12_AA271770</name>
</gene>
<dbReference type="Proteomes" id="UP000245207">
    <property type="component" value="Unassembled WGS sequence"/>
</dbReference>
<name>A0A2U1NFF9_ARTAN</name>
<dbReference type="InterPro" id="IPR045272">
    <property type="entry name" value="ANXUR1/2-like"/>
</dbReference>
<dbReference type="InterPro" id="IPR025886">
    <property type="entry name" value="PP2-like"/>
</dbReference>
<dbReference type="GO" id="GO:0004674">
    <property type="term" value="F:protein serine/threonine kinase activity"/>
    <property type="evidence" value="ECO:0007669"/>
    <property type="project" value="UniProtKB-KW"/>
</dbReference>
<evidence type="ECO:0000256" key="16">
    <source>
        <dbReference type="PROSITE-ProRule" id="PRU10141"/>
    </source>
</evidence>
<evidence type="ECO:0000256" key="10">
    <source>
        <dbReference type="ARBA" id="ARBA00022777"/>
    </source>
</evidence>
<dbReference type="GO" id="GO:0005886">
    <property type="term" value="C:plasma membrane"/>
    <property type="evidence" value="ECO:0007669"/>
    <property type="project" value="UniProtKB-SubCell"/>
</dbReference>
<dbReference type="FunFam" id="3.30.200.20:FF:000039">
    <property type="entry name" value="receptor-like protein kinase FERONIA"/>
    <property type="match status" value="1"/>
</dbReference>
<dbReference type="SUPFAM" id="SSF56112">
    <property type="entry name" value="Protein kinase-like (PK-like)"/>
    <property type="match status" value="3"/>
</dbReference>
<evidence type="ECO:0000256" key="6">
    <source>
        <dbReference type="ARBA" id="ARBA00022679"/>
    </source>
</evidence>
<evidence type="ECO:0000256" key="4">
    <source>
        <dbReference type="ARBA" id="ARBA00022475"/>
    </source>
</evidence>
<dbReference type="Gene3D" id="1.10.510.10">
    <property type="entry name" value="Transferase(Phosphotransferase) domain 1"/>
    <property type="match status" value="4"/>
</dbReference>
<dbReference type="GO" id="GO:0009506">
    <property type="term" value="C:plasmodesma"/>
    <property type="evidence" value="ECO:0007669"/>
    <property type="project" value="TreeGrafter"/>
</dbReference>
<comment type="subcellular location">
    <subcellularLocation>
        <location evidence="1">Cell membrane</location>
        <topology evidence="1">Single-pass type I membrane protein</topology>
    </subcellularLocation>
</comment>
<evidence type="ECO:0000256" key="15">
    <source>
        <dbReference type="ARBA" id="ARBA00023180"/>
    </source>
</evidence>
<evidence type="ECO:0000256" key="14">
    <source>
        <dbReference type="ARBA" id="ARBA00023170"/>
    </source>
</evidence>
<dbReference type="Pfam" id="PF14299">
    <property type="entry name" value="PP2"/>
    <property type="match status" value="1"/>
</dbReference>
<dbReference type="PROSITE" id="PS00107">
    <property type="entry name" value="PROTEIN_KINASE_ATP"/>
    <property type="match status" value="1"/>
</dbReference>
<dbReference type="GO" id="GO:0004714">
    <property type="term" value="F:transmembrane receptor protein tyrosine kinase activity"/>
    <property type="evidence" value="ECO:0007669"/>
    <property type="project" value="InterPro"/>
</dbReference>
<evidence type="ECO:0000313" key="19">
    <source>
        <dbReference type="Proteomes" id="UP000245207"/>
    </source>
</evidence>
<keyword evidence="9 16" id="KW-0547">Nucleotide-binding</keyword>
<evidence type="ECO:0000256" key="9">
    <source>
        <dbReference type="ARBA" id="ARBA00022741"/>
    </source>
</evidence>
<keyword evidence="4" id="KW-1003">Cell membrane</keyword>
<keyword evidence="19" id="KW-1185">Reference proteome</keyword>
<keyword evidence="13" id="KW-0472">Membrane</keyword>
<evidence type="ECO:0000313" key="18">
    <source>
        <dbReference type="EMBL" id="PWA72218.1"/>
    </source>
</evidence>
<evidence type="ECO:0000256" key="12">
    <source>
        <dbReference type="ARBA" id="ARBA00022989"/>
    </source>
</evidence>
<keyword evidence="5" id="KW-0723">Serine/threonine-protein kinase</keyword>
<evidence type="ECO:0000256" key="3">
    <source>
        <dbReference type="ARBA" id="ARBA00010217"/>
    </source>
</evidence>
<dbReference type="GO" id="GO:0002229">
    <property type="term" value="P:defense response to oomycetes"/>
    <property type="evidence" value="ECO:0007669"/>
    <property type="project" value="UniProtKB-ARBA"/>
</dbReference>
<feature type="domain" description="Protein kinase" evidence="17">
    <location>
        <begin position="34"/>
        <end position="332"/>
    </location>
</feature>
<evidence type="ECO:0000256" key="13">
    <source>
        <dbReference type="ARBA" id="ARBA00023136"/>
    </source>
</evidence>